<comment type="caution">
    <text evidence="2">The sequence shown here is derived from an EMBL/GenBank/DDBJ whole genome shotgun (WGS) entry which is preliminary data.</text>
</comment>
<accession>A0ABQ4X215</accession>
<sequence length="312" mass="34508">MLNEAIKQSESYQMFIKYSTGQISPKKSRGKGSQRKKTDDDSQKSVDLGKSISKTKAEEAEAARQVHATHARIVIESVPDPTKRRKSGKVTSDPPKKLKGVPSLTPEEQEVADTIQALKEKQESEYLEEDQLNDEEKDDKDDDANDEGDDYISDNQDADDEDAETESDEDEVYKYKIRARKDKDVEMSNAEVEDFDKGLGRVLTPVQESPSIAIVTTIPPPSVSTTPPVPQQTTTLIPTPPITTDALIITTTVSKFDALSVIQLRVAKLEKDVSKLKKIVLFAEALAALKIQVPSVIDNYLGSKVGDVFKKN</sequence>
<keyword evidence="3" id="KW-1185">Reference proteome</keyword>
<dbReference type="EMBL" id="BQNB010009135">
    <property type="protein sequence ID" value="GJS59231.1"/>
    <property type="molecule type" value="Genomic_DNA"/>
</dbReference>
<feature type="compositionally biased region" description="Acidic residues" evidence="1">
    <location>
        <begin position="125"/>
        <end position="171"/>
    </location>
</feature>
<feature type="compositionally biased region" description="Basic residues" evidence="1">
    <location>
        <begin position="26"/>
        <end position="35"/>
    </location>
</feature>
<feature type="compositionally biased region" description="Basic and acidic residues" evidence="1">
    <location>
        <begin position="55"/>
        <end position="64"/>
    </location>
</feature>
<dbReference type="Proteomes" id="UP001151760">
    <property type="component" value="Unassembled WGS sequence"/>
</dbReference>
<feature type="region of interest" description="Disordered" evidence="1">
    <location>
        <begin position="18"/>
        <end position="171"/>
    </location>
</feature>
<protein>
    <submittedName>
        <fullName evidence="2">Uncharacterized protein</fullName>
    </submittedName>
</protein>
<feature type="compositionally biased region" description="Pro residues" evidence="1">
    <location>
        <begin position="218"/>
        <end position="230"/>
    </location>
</feature>
<evidence type="ECO:0000313" key="3">
    <source>
        <dbReference type="Proteomes" id="UP001151760"/>
    </source>
</evidence>
<organism evidence="2 3">
    <name type="scientific">Tanacetum coccineum</name>
    <dbReference type="NCBI Taxonomy" id="301880"/>
    <lineage>
        <taxon>Eukaryota</taxon>
        <taxon>Viridiplantae</taxon>
        <taxon>Streptophyta</taxon>
        <taxon>Embryophyta</taxon>
        <taxon>Tracheophyta</taxon>
        <taxon>Spermatophyta</taxon>
        <taxon>Magnoliopsida</taxon>
        <taxon>eudicotyledons</taxon>
        <taxon>Gunneridae</taxon>
        <taxon>Pentapetalae</taxon>
        <taxon>asterids</taxon>
        <taxon>campanulids</taxon>
        <taxon>Asterales</taxon>
        <taxon>Asteraceae</taxon>
        <taxon>Asteroideae</taxon>
        <taxon>Anthemideae</taxon>
        <taxon>Anthemidinae</taxon>
        <taxon>Tanacetum</taxon>
    </lineage>
</organism>
<name>A0ABQ4X215_9ASTR</name>
<reference evidence="2" key="2">
    <citation type="submission" date="2022-01" db="EMBL/GenBank/DDBJ databases">
        <authorList>
            <person name="Yamashiro T."/>
            <person name="Shiraishi A."/>
            <person name="Satake H."/>
            <person name="Nakayama K."/>
        </authorList>
    </citation>
    <scope>NUCLEOTIDE SEQUENCE</scope>
</reference>
<feature type="region of interest" description="Disordered" evidence="1">
    <location>
        <begin position="218"/>
        <end position="237"/>
    </location>
</feature>
<reference evidence="2" key="1">
    <citation type="journal article" date="2022" name="Int. J. Mol. Sci.">
        <title>Draft Genome of Tanacetum Coccineum: Genomic Comparison of Closely Related Tanacetum-Family Plants.</title>
        <authorList>
            <person name="Yamashiro T."/>
            <person name="Shiraishi A."/>
            <person name="Nakayama K."/>
            <person name="Satake H."/>
        </authorList>
    </citation>
    <scope>NUCLEOTIDE SEQUENCE</scope>
</reference>
<gene>
    <name evidence="2" type="ORF">Tco_0654015</name>
</gene>
<evidence type="ECO:0000256" key="1">
    <source>
        <dbReference type="SAM" id="MobiDB-lite"/>
    </source>
</evidence>
<evidence type="ECO:0000313" key="2">
    <source>
        <dbReference type="EMBL" id="GJS59231.1"/>
    </source>
</evidence>
<proteinExistence type="predicted"/>